<keyword evidence="10 14" id="KW-1133">Transmembrane helix</keyword>
<keyword evidence="7" id="KW-0808">Transferase</keyword>
<evidence type="ECO:0000256" key="3">
    <source>
        <dbReference type="ARBA" id="ARBA00010600"/>
    </source>
</evidence>
<feature type="transmembrane region" description="Helical" evidence="14">
    <location>
        <begin position="370"/>
        <end position="388"/>
    </location>
</feature>
<evidence type="ECO:0000256" key="13">
    <source>
        <dbReference type="ARBA" id="ARBA00048064"/>
    </source>
</evidence>
<feature type="transmembrane region" description="Helical" evidence="14">
    <location>
        <begin position="255"/>
        <end position="271"/>
    </location>
</feature>
<dbReference type="PANTHER" id="PTHR12989">
    <property type="entry name" value="ALPHA-1,2-GLUCOSYLTRANSFERASE ALG10"/>
    <property type="match status" value="1"/>
</dbReference>
<dbReference type="GO" id="GO:0005789">
    <property type="term" value="C:endoplasmic reticulum membrane"/>
    <property type="evidence" value="ECO:0007669"/>
    <property type="project" value="UniProtKB-SubCell"/>
</dbReference>
<keyword evidence="16" id="KW-1185">Reference proteome</keyword>
<evidence type="ECO:0000256" key="9">
    <source>
        <dbReference type="ARBA" id="ARBA00022824"/>
    </source>
</evidence>
<comment type="function">
    <text evidence="12">Dol-P-Glc:Glc(2)Man(9)GlcNAc(2)-PP-Dol alpha-1,2-glucosyltransferase that operates in the biosynthetic pathway of dolichol-linked oligosaccharides, the glycan precursors employed in protein asparagine (N)-glycosylation. The assembly of dolichol-linked oligosaccharides begins on the cytosolic side of the endoplasmic reticulum membrane and finishes in its lumen. The sequential addition of sugars to dolichol pyrophosphate produces dolichol-linked oligosaccharides containing fourteen sugars, including two GlcNAcs, nine mannoses and three glucoses. Once assembled, the oligosaccharide is transferred from the lipid to nascent proteins by oligosaccharyltransferases. In the lumen of the endoplasmic reticulum, adds the third and last glucose residue from dolichyl phosphate glucose (Dol-P-Glc) onto the lipid-linked oligosaccharide intermediate Glc(2)Man(9)GlcNAc(2)-PP-Dol to produce Glc(3)Man(9)GlcNAc(2)-PP-Dol.</text>
</comment>
<evidence type="ECO:0000256" key="8">
    <source>
        <dbReference type="ARBA" id="ARBA00022692"/>
    </source>
</evidence>
<evidence type="ECO:0000256" key="4">
    <source>
        <dbReference type="ARBA" id="ARBA00011967"/>
    </source>
</evidence>
<feature type="transmembrane region" description="Helical" evidence="14">
    <location>
        <begin position="483"/>
        <end position="502"/>
    </location>
</feature>
<feature type="transmembrane region" description="Helical" evidence="14">
    <location>
        <begin position="96"/>
        <end position="116"/>
    </location>
</feature>
<dbReference type="Proteomes" id="UP000515788">
    <property type="component" value="Chromosome 1"/>
</dbReference>
<sequence>MTTQQPPETDQIDESPQLISPGIQRVLQREVVAGFLANLVIYPLLVIYFIGTFSFVTRRVVPYVFIDEQFHVGQTMQYLSGHWSSWDPKITTPPGLYILGWVSYKLVSVVTSWTALTAFRLVNLLGGAVILPLCVLRPLFLFNAIGFWPVALMCFPLLSTYYYLYYTDVWSTIFILQSLSLVLTQPYGPRASIWLSSACAALSCTFRQTNIVWTVFIMVIALERRAAIRKQFNTHRFNNYLKLFIHSIDEFQDTVLPYVLNFASFLVYLIWNKSITLGDKSNHSVGLHLVQVFYCFAFMALFSLPLWFSRNFLRLYVIRLQWKPIRTIFELLGIMLVIRYFTVMHPFLLADNRHYTFYLFKRLIGSHRRIFKYLLMSIVYHFSTFAYLEVLRPSEMKFDPVAPLPIKDPIDLPIQLTHISWSCLIVCTCLTIIPSPLFEPRYYILPFLFWRLFVTCSAEPIFGELVPAKEGETPITVTSTKRLFFEFLWFMGINMVTLYIFATRAFTWETEPFLQRIIW</sequence>
<evidence type="ECO:0000256" key="5">
    <source>
        <dbReference type="ARBA" id="ARBA00018512"/>
    </source>
</evidence>
<feature type="transmembrane region" description="Helical" evidence="14">
    <location>
        <begin position="328"/>
        <end position="350"/>
    </location>
</feature>
<evidence type="ECO:0000256" key="10">
    <source>
        <dbReference type="ARBA" id="ARBA00022989"/>
    </source>
</evidence>
<dbReference type="OrthoDB" id="4769at2759"/>
<feature type="transmembrane region" description="Helical" evidence="14">
    <location>
        <begin position="146"/>
        <end position="164"/>
    </location>
</feature>
<dbReference type="Pfam" id="PF04922">
    <property type="entry name" value="DIE2_ALG10"/>
    <property type="match status" value="1"/>
</dbReference>
<dbReference type="EC" id="2.4.1.256" evidence="4 14"/>
<dbReference type="RefSeq" id="XP_037136982.1">
    <property type="nucleotide sequence ID" value="XM_037281087.1"/>
</dbReference>
<dbReference type="PANTHER" id="PTHR12989:SF10">
    <property type="entry name" value="DOL-P-GLC:GLC(2)MAN(9)GLCNAC(2)-PP-DOL ALPHA-1,2-GLUCOSYLTRANSFERASE-RELATED"/>
    <property type="match status" value="1"/>
</dbReference>
<dbReference type="GeneID" id="59323404"/>
<dbReference type="GO" id="GO:0106073">
    <property type="term" value="F:dolichyl pyrophosphate Glc2Man9GlcNAc2 alpha-1,2-glucosyltransferase activity"/>
    <property type="evidence" value="ECO:0007669"/>
    <property type="project" value="UniProtKB-UniRule"/>
</dbReference>
<feature type="transmembrane region" description="Helical" evidence="14">
    <location>
        <begin position="31"/>
        <end position="51"/>
    </location>
</feature>
<dbReference type="PIRSF" id="PIRSF028810">
    <property type="entry name" value="Alpha1_2_glucosyltferase_Alg10"/>
    <property type="match status" value="1"/>
</dbReference>
<dbReference type="EMBL" id="CP059246">
    <property type="protein sequence ID" value="QLL30307.1"/>
    <property type="molecule type" value="Genomic_DNA"/>
</dbReference>
<dbReference type="GO" id="GO:0006488">
    <property type="term" value="P:dolichol-linked oligosaccharide biosynthetic process"/>
    <property type="evidence" value="ECO:0007669"/>
    <property type="project" value="UniProtKB-UniRule"/>
</dbReference>
<organism evidence="15 16">
    <name type="scientific">Torulaspora globosa</name>
    <dbReference type="NCBI Taxonomy" id="48254"/>
    <lineage>
        <taxon>Eukaryota</taxon>
        <taxon>Fungi</taxon>
        <taxon>Dikarya</taxon>
        <taxon>Ascomycota</taxon>
        <taxon>Saccharomycotina</taxon>
        <taxon>Saccharomycetes</taxon>
        <taxon>Saccharomycetales</taxon>
        <taxon>Saccharomycetaceae</taxon>
        <taxon>Torulaspora</taxon>
    </lineage>
</organism>
<feature type="transmembrane region" description="Helical" evidence="14">
    <location>
        <begin position="193"/>
        <end position="222"/>
    </location>
</feature>
<comment type="similarity">
    <text evidence="3 14">Belongs to the ALG10 glucosyltransferase family.</text>
</comment>
<keyword evidence="6 14" id="KW-0328">Glycosyltransferase</keyword>
<feature type="transmembrane region" description="Helical" evidence="14">
    <location>
        <begin position="291"/>
        <end position="308"/>
    </location>
</feature>
<evidence type="ECO:0000256" key="1">
    <source>
        <dbReference type="ARBA" id="ARBA00004477"/>
    </source>
</evidence>
<evidence type="ECO:0000256" key="14">
    <source>
        <dbReference type="PIRNR" id="PIRNR028810"/>
    </source>
</evidence>
<dbReference type="AlphaFoldDB" id="A0A7G3Z9X1"/>
<keyword evidence="8 14" id="KW-0812">Transmembrane</keyword>
<accession>A0A7G3Z9X1</accession>
<gene>
    <name evidence="15" type="ORF">HG536_0A01240</name>
</gene>
<dbReference type="KEGG" id="tgb:HG536_0A01240"/>
<comment type="subcellular location">
    <subcellularLocation>
        <location evidence="1">Endoplasmic reticulum membrane</location>
        <topology evidence="1">Multi-pass membrane protein</topology>
    </subcellularLocation>
</comment>
<evidence type="ECO:0000256" key="12">
    <source>
        <dbReference type="ARBA" id="ARBA00044727"/>
    </source>
</evidence>
<keyword evidence="9" id="KW-0256">Endoplasmic reticulum</keyword>
<evidence type="ECO:0000313" key="16">
    <source>
        <dbReference type="Proteomes" id="UP000515788"/>
    </source>
</evidence>
<comment type="catalytic activity">
    <reaction evidence="13">
        <text>an alpha-D-Glc-(1-&gt;3)-alpha-D-Glc-(1-&gt;3)-alpha-D-Man-(1-&gt;2)-alpha-D-Man-(1-&gt;2)-alpha-D-Man-(1-&gt;3)-[alpha-D-Man-(1-&gt;2)-alpha-D-Man-(1-&gt;3)-[alpha-D-Man-(1-&gt;2)-alpha-D-Man-(1-&gt;6)]-alpha-D-Man-(1-&gt;6)]-beta-D-Man-(1-&gt;4)-beta-D-GlcNAc-(1-&gt;4)-alpha-D-GlcNAc-diphospho-di-trans,poly-cis-dolichol + a di-trans,poly-cis-dolichyl beta-D-glucosyl phosphate = a alpha-D-Glc-(1-&gt;2)-alpha-D-Glc-(1-&gt;3)-alpha-D-Glc-(1-&gt;3)-alpha-D-Man-(1-&gt;2)-alpha-D-Man-(1-&gt;2)-alpha-D-Man-(1-&gt;3)-[alpha-D-Man-(1-&gt;2)-alpha-D-Man-(1-&gt;3)-[alpha-D-Man-(1-&gt;2)-alpha-D-Man-(1-&gt;6)]-alpha-D-Man-(1-&gt;6)]-beta-D-Man-(1-&gt;4)-beta-D-GlcNAc-(1-&gt;4)-alpha-D-GlcNAc-diphospho-di-trans,poly-cis-dolichol + a di-trans,poly-cis-dolichyl phosphate + H(+)</text>
        <dbReference type="Rhea" id="RHEA:29543"/>
        <dbReference type="Rhea" id="RHEA-COMP:19498"/>
        <dbReference type="Rhea" id="RHEA-COMP:19502"/>
        <dbReference type="Rhea" id="RHEA-COMP:19512"/>
        <dbReference type="Rhea" id="RHEA-COMP:19522"/>
        <dbReference type="ChEBI" id="CHEBI:15378"/>
        <dbReference type="ChEBI" id="CHEBI:57525"/>
        <dbReference type="ChEBI" id="CHEBI:57683"/>
        <dbReference type="ChEBI" id="CHEBI:132522"/>
        <dbReference type="ChEBI" id="CHEBI:132523"/>
        <dbReference type="EC" id="2.4.1.256"/>
    </reaction>
    <physiologicalReaction direction="left-to-right" evidence="13">
        <dbReference type="Rhea" id="RHEA:29544"/>
    </physiologicalReaction>
</comment>
<evidence type="ECO:0000256" key="7">
    <source>
        <dbReference type="ARBA" id="ARBA00022679"/>
    </source>
</evidence>
<name>A0A7G3Z9X1_9SACH</name>
<comment type="pathway">
    <text evidence="2">Protein modification; protein glycosylation.</text>
</comment>
<protein>
    <recommendedName>
        <fullName evidence="5 14">Dol-P-Glc:Glc(2)Man(9)GlcNAc(2)-PP-Dol alpha-1,2-glucosyltransferase</fullName>
        <ecNumber evidence="4 14">2.4.1.256</ecNumber>
    </recommendedName>
</protein>
<keyword evidence="11 14" id="KW-0472">Membrane</keyword>
<evidence type="ECO:0000256" key="6">
    <source>
        <dbReference type="ARBA" id="ARBA00022676"/>
    </source>
</evidence>
<evidence type="ECO:0000313" key="15">
    <source>
        <dbReference type="EMBL" id="QLL30307.1"/>
    </source>
</evidence>
<evidence type="ECO:0000256" key="11">
    <source>
        <dbReference type="ARBA" id="ARBA00023136"/>
    </source>
</evidence>
<feature type="transmembrane region" description="Helical" evidence="14">
    <location>
        <begin position="419"/>
        <end position="437"/>
    </location>
</feature>
<proteinExistence type="inferred from homology"/>
<feature type="transmembrane region" description="Helical" evidence="14">
    <location>
        <begin position="121"/>
        <end position="140"/>
    </location>
</feature>
<evidence type="ECO:0000256" key="2">
    <source>
        <dbReference type="ARBA" id="ARBA00004922"/>
    </source>
</evidence>
<dbReference type="UniPathway" id="UPA00378"/>
<reference evidence="15 16" key="1">
    <citation type="submission" date="2020-06" db="EMBL/GenBank/DDBJ databases">
        <title>The yeast mating-type switching endonuclease HO is a domesticated member of an unorthodox homing genetic element family.</title>
        <authorList>
            <person name="Coughlan A.Y."/>
            <person name="Lombardi L."/>
            <person name="Braun-Galleani S."/>
            <person name="Martos A.R."/>
            <person name="Galeote V."/>
            <person name="Bigey F."/>
            <person name="Dequin S."/>
            <person name="Byrne K.P."/>
            <person name="Wolfe K.H."/>
        </authorList>
    </citation>
    <scope>NUCLEOTIDE SEQUENCE [LARGE SCALE GENOMIC DNA]</scope>
    <source>
        <strain evidence="15 16">CBS764</strain>
    </source>
</reference>
<dbReference type="InterPro" id="IPR016900">
    <property type="entry name" value="Alg10"/>
</dbReference>